<keyword evidence="3" id="KW-1185">Reference proteome</keyword>
<comment type="caution">
    <text evidence="2">The sequence shown here is derived from an EMBL/GenBank/DDBJ whole genome shotgun (WGS) entry which is preliminary data.</text>
</comment>
<evidence type="ECO:0000313" key="2">
    <source>
        <dbReference type="EMBL" id="CDO57890.1"/>
    </source>
</evidence>
<feature type="compositionally biased region" description="Polar residues" evidence="1">
    <location>
        <begin position="1"/>
        <end position="16"/>
    </location>
</feature>
<dbReference type="Proteomes" id="UP000242525">
    <property type="component" value="Unassembled WGS sequence"/>
</dbReference>
<name>A0A0J9XL91_GEOCN</name>
<dbReference type="AlphaFoldDB" id="A0A0J9XL91"/>
<evidence type="ECO:0000313" key="3">
    <source>
        <dbReference type="Proteomes" id="UP000242525"/>
    </source>
</evidence>
<sequence length="139" mass="14449">MEFASTSKQSQASQDTVADDALVPSADAIPNDTALGSSPVLGAEPVVAPADPSTQTEAGNPIEASEDLHQEFRSEGKASSVLPKRSLNGQASRVSKSTRRVGSDVPLQTRSSSGMGNLAGPSYMRPTFASLSKRRTSSQ</sequence>
<reference evidence="2" key="1">
    <citation type="submission" date="2014-03" db="EMBL/GenBank/DDBJ databases">
        <authorList>
            <person name="Casaregola S."/>
        </authorList>
    </citation>
    <scope>NUCLEOTIDE SEQUENCE [LARGE SCALE GENOMIC DNA]</scope>
    <source>
        <strain evidence="2">CLIB 918</strain>
    </source>
</reference>
<accession>A0A0J9XL91</accession>
<organism evidence="2 3">
    <name type="scientific">Geotrichum candidum</name>
    <name type="common">Oospora lactis</name>
    <name type="synonym">Dipodascus geotrichum</name>
    <dbReference type="NCBI Taxonomy" id="1173061"/>
    <lineage>
        <taxon>Eukaryota</taxon>
        <taxon>Fungi</taxon>
        <taxon>Dikarya</taxon>
        <taxon>Ascomycota</taxon>
        <taxon>Saccharomycotina</taxon>
        <taxon>Dipodascomycetes</taxon>
        <taxon>Dipodascales</taxon>
        <taxon>Dipodascaceae</taxon>
        <taxon>Geotrichum</taxon>
    </lineage>
</organism>
<gene>
    <name evidence="2" type="ORF">BN980_GECA27s00131g</name>
</gene>
<feature type="region of interest" description="Disordered" evidence="1">
    <location>
        <begin position="1"/>
        <end position="139"/>
    </location>
</feature>
<dbReference type="EMBL" id="CCBN010000027">
    <property type="protein sequence ID" value="CDO57890.1"/>
    <property type="molecule type" value="Genomic_DNA"/>
</dbReference>
<feature type="compositionally biased region" description="Basic and acidic residues" evidence="1">
    <location>
        <begin position="66"/>
        <end position="76"/>
    </location>
</feature>
<proteinExistence type="predicted"/>
<protein>
    <submittedName>
        <fullName evidence="2">Uncharacterized protein</fullName>
    </submittedName>
</protein>
<feature type="compositionally biased region" description="Polar residues" evidence="1">
    <location>
        <begin position="106"/>
        <end position="115"/>
    </location>
</feature>
<evidence type="ECO:0000256" key="1">
    <source>
        <dbReference type="SAM" id="MobiDB-lite"/>
    </source>
</evidence>